<proteinExistence type="predicted"/>
<dbReference type="EMBL" id="MCFA01000069">
    <property type="protein sequence ID" value="ORY10714.1"/>
    <property type="molecule type" value="Genomic_DNA"/>
</dbReference>
<feature type="compositionally biased region" description="Polar residues" evidence="1">
    <location>
        <begin position="49"/>
        <end position="60"/>
    </location>
</feature>
<evidence type="ECO:0000313" key="3">
    <source>
        <dbReference type="Proteomes" id="UP000193144"/>
    </source>
</evidence>
<comment type="caution">
    <text evidence="2">The sequence shown here is derived from an EMBL/GenBank/DDBJ whole genome shotgun (WGS) entry which is preliminary data.</text>
</comment>
<accession>A0A1Y1ZKK1</accession>
<protein>
    <submittedName>
        <fullName evidence="2">Uncharacterized protein</fullName>
    </submittedName>
</protein>
<feature type="region of interest" description="Disordered" evidence="1">
    <location>
        <begin position="30"/>
        <end position="86"/>
    </location>
</feature>
<dbReference type="AlphaFoldDB" id="A0A1Y1ZKK1"/>
<organism evidence="2 3">
    <name type="scientific">Clohesyomyces aquaticus</name>
    <dbReference type="NCBI Taxonomy" id="1231657"/>
    <lineage>
        <taxon>Eukaryota</taxon>
        <taxon>Fungi</taxon>
        <taxon>Dikarya</taxon>
        <taxon>Ascomycota</taxon>
        <taxon>Pezizomycotina</taxon>
        <taxon>Dothideomycetes</taxon>
        <taxon>Pleosporomycetidae</taxon>
        <taxon>Pleosporales</taxon>
        <taxon>Lindgomycetaceae</taxon>
        <taxon>Clohesyomyces</taxon>
    </lineage>
</organism>
<gene>
    <name evidence="2" type="ORF">BCR34DRAFT_339586</name>
</gene>
<reference evidence="2 3" key="1">
    <citation type="submission" date="2016-07" db="EMBL/GenBank/DDBJ databases">
        <title>Pervasive Adenine N6-methylation of Active Genes in Fungi.</title>
        <authorList>
            <consortium name="DOE Joint Genome Institute"/>
            <person name="Mondo S.J."/>
            <person name="Dannebaum R.O."/>
            <person name="Kuo R.C."/>
            <person name="Labutti K."/>
            <person name="Haridas S."/>
            <person name="Kuo A."/>
            <person name="Salamov A."/>
            <person name="Ahrendt S.R."/>
            <person name="Lipzen A."/>
            <person name="Sullivan W."/>
            <person name="Andreopoulos W.B."/>
            <person name="Clum A."/>
            <person name="Lindquist E."/>
            <person name="Daum C."/>
            <person name="Ramamoorthy G.K."/>
            <person name="Gryganskyi A."/>
            <person name="Culley D."/>
            <person name="Magnuson J.K."/>
            <person name="James T.Y."/>
            <person name="O'Malley M.A."/>
            <person name="Stajich J.E."/>
            <person name="Spatafora J.W."/>
            <person name="Visel A."/>
            <person name="Grigoriev I.V."/>
        </authorList>
    </citation>
    <scope>NUCLEOTIDE SEQUENCE [LARGE SCALE GENOMIC DNA]</scope>
    <source>
        <strain evidence="2 3">CBS 115471</strain>
    </source>
</reference>
<keyword evidence="3" id="KW-1185">Reference proteome</keyword>
<sequence length="146" mass="16661">MCETIRTTDTLMLMYDIRLVQHAISDPPWSITPRSQSLPPPDSPVAVARQNNPPHSSLQPQDPDPETRTSTYTISRRNNSAGSTPPNAVRHCGFTLASPYWTVKASLAFYRTFFYPSRRYGFFFIWPRSSSTPMVSCLWMRLLVDC</sequence>
<evidence type="ECO:0000313" key="2">
    <source>
        <dbReference type="EMBL" id="ORY10714.1"/>
    </source>
</evidence>
<evidence type="ECO:0000256" key="1">
    <source>
        <dbReference type="SAM" id="MobiDB-lite"/>
    </source>
</evidence>
<name>A0A1Y1ZKK1_9PLEO</name>
<feature type="compositionally biased region" description="Polar residues" evidence="1">
    <location>
        <begin position="68"/>
        <end position="86"/>
    </location>
</feature>
<dbReference type="Proteomes" id="UP000193144">
    <property type="component" value="Unassembled WGS sequence"/>
</dbReference>